<sequence>MSGDGRGPGDRRPAHGQRRGAHPGRPELLDRALRAIAEQDHPGRIEVLVVFDRSEPDHGLERTDPHRAVRVLRNARTPGL</sequence>
<name>A0A060C291_9ACTN</name>
<dbReference type="EMBL" id="KF123490">
    <property type="protein sequence ID" value="AIA90793.1"/>
    <property type="molecule type" value="Genomic_DNA"/>
</dbReference>
<feature type="non-terminal residue" evidence="2">
    <location>
        <position position="80"/>
    </location>
</feature>
<dbReference type="InterPro" id="IPR029044">
    <property type="entry name" value="Nucleotide-diphossugar_trans"/>
</dbReference>
<protein>
    <submittedName>
        <fullName evidence="2">CAZy families GT2 protein</fullName>
    </submittedName>
</protein>
<proteinExistence type="predicted"/>
<accession>A0A060C291</accession>
<reference evidence="2" key="1">
    <citation type="journal article" date="2013" name="Environ. Microbiol.">
        <title>Seasonally variable intestinal metagenomes of the red palm weevil (Rhynchophorus ferrugineus).</title>
        <authorList>
            <person name="Jia S."/>
            <person name="Zhang X."/>
            <person name="Zhang G."/>
            <person name="Yin A."/>
            <person name="Zhang S."/>
            <person name="Li F."/>
            <person name="Wang L."/>
            <person name="Zhao D."/>
            <person name="Yun Q."/>
            <person name="Tala"/>
            <person name="Wang J."/>
            <person name="Sun G."/>
            <person name="Baabdullah M."/>
            <person name="Yu X."/>
            <person name="Hu S."/>
            <person name="Al-Mssallem I.S."/>
            <person name="Yu J."/>
        </authorList>
    </citation>
    <scope>NUCLEOTIDE SEQUENCE</scope>
</reference>
<feature type="region of interest" description="Disordered" evidence="1">
    <location>
        <begin position="1"/>
        <end position="27"/>
    </location>
</feature>
<organism evidence="2">
    <name type="scientific">uncultured Salinispora sp</name>
    <dbReference type="NCBI Taxonomy" id="306594"/>
    <lineage>
        <taxon>Bacteria</taxon>
        <taxon>Bacillati</taxon>
        <taxon>Actinomycetota</taxon>
        <taxon>Actinomycetes</taxon>
        <taxon>Micromonosporales</taxon>
        <taxon>Micromonosporaceae</taxon>
        <taxon>Salinispora</taxon>
        <taxon>environmental samples</taxon>
    </lineage>
</organism>
<dbReference type="AlphaFoldDB" id="A0A060C291"/>
<evidence type="ECO:0000313" key="2">
    <source>
        <dbReference type="EMBL" id="AIA90793.1"/>
    </source>
</evidence>
<dbReference type="SUPFAM" id="SSF53448">
    <property type="entry name" value="Nucleotide-diphospho-sugar transferases"/>
    <property type="match status" value="1"/>
</dbReference>
<evidence type="ECO:0000256" key="1">
    <source>
        <dbReference type="SAM" id="MobiDB-lite"/>
    </source>
</evidence>